<evidence type="ECO:0000313" key="1">
    <source>
        <dbReference type="EMBL" id="CAG6534343.1"/>
    </source>
</evidence>
<dbReference type="AlphaFoldDB" id="A0A8D8HG89"/>
<dbReference type="EMBL" id="HBUE01317172">
    <property type="protein sequence ID" value="CAG6586254.1"/>
    <property type="molecule type" value="Transcribed_RNA"/>
</dbReference>
<accession>A0A8D8HG89</accession>
<proteinExistence type="predicted"/>
<protein>
    <submittedName>
        <fullName evidence="1">(northern house mosquito) hypothetical protein</fullName>
    </submittedName>
</protein>
<organism evidence="1">
    <name type="scientific">Culex pipiens</name>
    <name type="common">House mosquito</name>
    <dbReference type="NCBI Taxonomy" id="7175"/>
    <lineage>
        <taxon>Eukaryota</taxon>
        <taxon>Metazoa</taxon>
        <taxon>Ecdysozoa</taxon>
        <taxon>Arthropoda</taxon>
        <taxon>Hexapoda</taxon>
        <taxon>Insecta</taxon>
        <taxon>Pterygota</taxon>
        <taxon>Neoptera</taxon>
        <taxon>Endopterygota</taxon>
        <taxon>Diptera</taxon>
        <taxon>Nematocera</taxon>
        <taxon>Culicoidea</taxon>
        <taxon>Culicidae</taxon>
        <taxon>Culicinae</taxon>
        <taxon>Culicini</taxon>
        <taxon>Culex</taxon>
        <taxon>Culex</taxon>
    </lineage>
</organism>
<name>A0A8D8HG89_CULPI</name>
<dbReference type="EMBL" id="HBUE01210759">
    <property type="protein sequence ID" value="CAG6534343.1"/>
    <property type="molecule type" value="Transcribed_RNA"/>
</dbReference>
<reference evidence="1" key="1">
    <citation type="submission" date="2021-05" db="EMBL/GenBank/DDBJ databases">
        <authorList>
            <person name="Alioto T."/>
            <person name="Alioto T."/>
            <person name="Gomez Garrido J."/>
        </authorList>
    </citation>
    <scope>NUCLEOTIDE SEQUENCE</scope>
</reference>
<sequence>MNSRVQIAQHELFVPLWQGLRSGCRSRIDFLHRSLSFAATLPFIQLCLSQRGLLQVRVDRLRLCSLLRDRPALRNTSTARKVQQLQSFSAGALVYNCVISAKCVD</sequence>